<keyword evidence="5" id="KW-1185">Reference proteome</keyword>
<evidence type="ECO:0000313" key="4">
    <source>
        <dbReference type="EMBL" id="MBB4660123.1"/>
    </source>
</evidence>
<dbReference type="GO" id="GO:0000160">
    <property type="term" value="P:phosphorelay signal transduction system"/>
    <property type="evidence" value="ECO:0007669"/>
    <property type="project" value="UniProtKB-KW"/>
</dbReference>
<comment type="caution">
    <text evidence="4">The sequence shown here is derived from an EMBL/GenBank/DDBJ whole genome shotgun (WGS) entry which is preliminary data.</text>
</comment>
<protein>
    <submittedName>
        <fullName evidence="4">HPt (Histidine-containing phosphotransfer) domain-containing protein</fullName>
    </submittedName>
</protein>
<reference evidence="4 5" key="1">
    <citation type="submission" date="2020-08" db="EMBL/GenBank/DDBJ databases">
        <title>Genomic Encyclopedia of Type Strains, Phase IV (KMG-IV): sequencing the most valuable type-strain genomes for metagenomic binning, comparative biology and taxonomic classification.</title>
        <authorList>
            <person name="Goeker M."/>
        </authorList>
    </citation>
    <scope>NUCLEOTIDE SEQUENCE [LARGE SCALE GENOMIC DNA]</scope>
    <source>
        <strain evidence="4 5">DSM 102850</strain>
    </source>
</reference>
<dbReference type="Proteomes" id="UP000563524">
    <property type="component" value="Unassembled WGS sequence"/>
</dbReference>
<dbReference type="AlphaFoldDB" id="A0A840I795"/>
<feature type="modified residue" description="Phosphohistidine" evidence="2">
    <location>
        <position position="54"/>
    </location>
</feature>
<evidence type="ECO:0000256" key="1">
    <source>
        <dbReference type="ARBA" id="ARBA00023012"/>
    </source>
</evidence>
<feature type="domain" description="HPt" evidence="3">
    <location>
        <begin position="14"/>
        <end position="112"/>
    </location>
</feature>
<dbReference type="Gene3D" id="1.20.120.160">
    <property type="entry name" value="HPT domain"/>
    <property type="match status" value="1"/>
</dbReference>
<dbReference type="GO" id="GO:0004672">
    <property type="term" value="F:protein kinase activity"/>
    <property type="evidence" value="ECO:0007669"/>
    <property type="project" value="UniProtKB-ARBA"/>
</dbReference>
<keyword evidence="1" id="KW-0902">Two-component regulatory system</keyword>
<dbReference type="InterPro" id="IPR008207">
    <property type="entry name" value="Sig_transdc_His_kin_Hpt_dom"/>
</dbReference>
<evidence type="ECO:0000313" key="5">
    <source>
        <dbReference type="Proteomes" id="UP000563524"/>
    </source>
</evidence>
<dbReference type="SUPFAM" id="SSF47226">
    <property type="entry name" value="Histidine-containing phosphotransfer domain, HPT domain"/>
    <property type="match status" value="1"/>
</dbReference>
<gene>
    <name evidence="4" type="ORF">GGQ59_002667</name>
</gene>
<organism evidence="4 5">
    <name type="scientific">Parvularcula dongshanensis</name>
    <dbReference type="NCBI Taxonomy" id="1173995"/>
    <lineage>
        <taxon>Bacteria</taxon>
        <taxon>Pseudomonadati</taxon>
        <taxon>Pseudomonadota</taxon>
        <taxon>Alphaproteobacteria</taxon>
        <taxon>Parvularculales</taxon>
        <taxon>Parvularculaceae</taxon>
        <taxon>Parvularcula</taxon>
    </lineage>
</organism>
<evidence type="ECO:0000259" key="3">
    <source>
        <dbReference type="PROSITE" id="PS50894"/>
    </source>
</evidence>
<dbReference type="EMBL" id="JACHOB010000006">
    <property type="protein sequence ID" value="MBB4660123.1"/>
    <property type="molecule type" value="Genomic_DNA"/>
</dbReference>
<dbReference type="RefSeq" id="WP_183819389.1">
    <property type="nucleotide sequence ID" value="NZ_JACHOB010000006.1"/>
</dbReference>
<accession>A0A840I795</accession>
<dbReference type="InterPro" id="IPR036641">
    <property type="entry name" value="HPT_dom_sf"/>
</dbReference>
<name>A0A840I795_9PROT</name>
<dbReference type="PROSITE" id="PS50894">
    <property type="entry name" value="HPT"/>
    <property type="match status" value="1"/>
</dbReference>
<dbReference type="Pfam" id="PF01627">
    <property type="entry name" value="Hpt"/>
    <property type="match status" value="1"/>
</dbReference>
<keyword evidence="2" id="KW-0597">Phosphoprotein</keyword>
<evidence type="ECO:0000256" key="2">
    <source>
        <dbReference type="PROSITE-ProRule" id="PRU00110"/>
    </source>
</evidence>
<proteinExistence type="predicted"/>
<sequence length="112" mass="12834">MAQQLIDLDHLNRYVAGDRSLRDEILAIFEEQAEMWTRMLDPQAEDTAWRDAAHALKGASRGVGAWEVGHICQAAEHLIGEQRDDAERIRMLKSLQGKVRETIAEVRRLRDL</sequence>